<reference evidence="1 2" key="1">
    <citation type="submission" date="2021-06" db="EMBL/GenBank/DDBJ databases">
        <authorList>
            <person name="Palmer J.M."/>
        </authorList>
    </citation>
    <scope>NUCLEOTIDE SEQUENCE [LARGE SCALE GENOMIC DNA]</scope>
    <source>
        <strain evidence="1 2">CL_MEX2019</strain>
        <tissue evidence="1">Muscle</tissue>
    </source>
</reference>
<evidence type="ECO:0000313" key="1">
    <source>
        <dbReference type="EMBL" id="MED6283406.1"/>
    </source>
</evidence>
<sequence length="135" mass="14334">MCSFAGCIPEPDFAFSIVCCFGFLTPGDRSPTLWIKSLGFLPTSSSCNWLAASCLDQPRTSSSEPCPPSVTIEPPPAPQCPTTCAKYPPASVSPACSSVVVLPSWRIIPHPYLFPGSGSSHTITFPETRGQKAAR</sequence>
<dbReference type="EMBL" id="JAHUTJ010049670">
    <property type="protein sequence ID" value="MED6283406.1"/>
    <property type="molecule type" value="Genomic_DNA"/>
</dbReference>
<accession>A0ABU7E8Q1</accession>
<evidence type="ECO:0000313" key="2">
    <source>
        <dbReference type="Proteomes" id="UP001352852"/>
    </source>
</evidence>
<gene>
    <name evidence="1" type="ORF">CHARACLAT_008373</name>
</gene>
<proteinExistence type="predicted"/>
<organism evidence="1 2">
    <name type="scientific">Characodon lateralis</name>
    <dbReference type="NCBI Taxonomy" id="208331"/>
    <lineage>
        <taxon>Eukaryota</taxon>
        <taxon>Metazoa</taxon>
        <taxon>Chordata</taxon>
        <taxon>Craniata</taxon>
        <taxon>Vertebrata</taxon>
        <taxon>Euteleostomi</taxon>
        <taxon>Actinopterygii</taxon>
        <taxon>Neopterygii</taxon>
        <taxon>Teleostei</taxon>
        <taxon>Neoteleostei</taxon>
        <taxon>Acanthomorphata</taxon>
        <taxon>Ovalentaria</taxon>
        <taxon>Atherinomorphae</taxon>
        <taxon>Cyprinodontiformes</taxon>
        <taxon>Goodeidae</taxon>
        <taxon>Characodon</taxon>
    </lineage>
</organism>
<comment type="caution">
    <text evidence="1">The sequence shown here is derived from an EMBL/GenBank/DDBJ whole genome shotgun (WGS) entry which is preliminary data.</text>
</comment>
<dbReference type="Proteomes" id="UP001352852">
    <property type="component" value="Unassembled WGS sequence"/>
</dbReference>
<keyword evidence="2" id="KW-1185">Reference proteome</keyword>
<protein>
    <submittedName>
        <fullName evidence="1">Uncharacterized protein</fullName>
    </submittedName>
</protein>
<name>A0ABU7E8Q1_9TELE</name>